<dbReference type="RefSeq" id="WP_093072135.1">
    <property type="nucleotide sequence ID" value="NZ_FOGV01000004.1"/>
</dbReference>
<sequence length="702" mass="79331">MKIEIAPHERMSESGSSLMRLIQNNDLPVLDLLVRESIQNSSDAANEDTDEVRVAFTLNTFDTDSLNRHFSGIEEKLKDRFPESKGTYLEIRDSNTSGLTGPLHHSEVNGSDFGNLINLVYEISKPQQREGAGGSWGLGKTIYFRIGIGLVIYYSRIKKENGEYESRLAACLVENEREENTLLDNGRGGPKRGIAWWGAPKDSIQTIPLTDDEEIKTILNDFNVAPFDEEETGTAIILPYVDNDELMHSARAIYTEEQRARYWWLDSPGSYLWLSVQRWYAPRIRNQAYSWNKSLHVEVNGYEITPDVMRSTFKIIQDLYNHSQYAGETYGNNLLTSKQVHREKINLRGTFKGGGEAGEIIFAKLTRDDLLMSPPNNQKSPYEQTNSDYNDDHYNPPLIGYIRQPGMIVNYDASGSWISKINPPETNEYIIGLFVPNSKNTLEDALSNISLEEYLRLGEKADHTSWNDWTVGEKNPMIVSKLKTNVANKINQQYKEKETERYQTKKTSVGKSIARFLLPPENFGKNPSSSEPKNPGSGEAEGVNRNTGRKSSIRISDSPEFEKDKILMPFELTIGKNVKSSDLELRVMSESGSIPAKSWESEEQIGSAFPLEIEEITFDTLTADKNQKDLQMIYNFTESELNADELMINSIVSARFDVNCGVQIHKKTESSLSVTGKVKFRTSQPNIRGVLSTSDQARGENQ</sequence>
<gene>
    <name evidence="2" type="ORF">SAMN05444126_104109</name>
</gene>
<keyword evidence="3" id="KW-1185">Reference proteome</keyword>
<dbReference type="Proteomes" id="UP000199318">
    <property type="component" value="Unassembled WGS sequence"/>
</dbReference>
<feature type="region of interest" description="Disordered" evidence="1">
    <location>
        <begin position="518"/>
        <end position="556"/>
    </location>
</feature>
<evidence type="ECO:0000313" key="2">
    <source>
        <dbReference type="EMBL" id="SER70790.1"/>
    </source>
</evidence>
<evidence type="ECO:0000256" key="1">
    <source>
        <dbReference type="SAM" id="MobiDB-lite"/>
    </source>
</evidence>
<name>A0A1H9RDG9_9BACI</name>
<protein>
    <submittedName>
        <fullName evidence="2">Uncharacterized protein</fullName>
    </submittedName>
</protein>
<evidence type="ECO:0000313" key="3">
    <source>
        <dbReference type="Proteomes" id="UP000199318"/>
    </source>
</evidence>
<dbReference type="EMBL" id="FOGV01000004">
    <property type="protein sequence ID" value="SER70790.1"/>
    <property type="molecule type" value="Genomic_DNA"/>
</dbReference>
<dbReference type="AlphaFoldDB" id="A0A1H9RDG9"/>
<proteinExistence type="predicted"/>
<dbReference type="STRING" id="1464123.SAMN05444126_104109"/>
<organism evidence="2 3">
    <name type="scientific">Salisediminibacterium halotolerans</name>
    <dbReference type="NCBI Taxonomy" id="517425"/>
    <lineage>
        <taxon>Bacteria</taxon>
        <taxon>Bacillati</taxon>
        <taxon>Bacillota</taxon>
        <taxon>Bacilli</taxon>
        <taxon>Bacillales</taxon>
        <taxon>Bacillaceae</taxon>
        <taxon>Salisediminibacterium</taxon>
    </lineage>
</organism>
<dbReference type="OrthoDB" id="1395829at2"/>
<reference evidence="3" key="1">
    <citation type="submission" date="2016-10" db="EMBL/GenBank/DDBJ databases">
        <authorList>
            <person name="de Groot N.N."/>
        </authorList>
    </citation>
    <scope>NUCLEOTIDE SEQUENCE [LARGE SCALE GENOMIC DNA]</scope>
    <source>
        <strain evidence="3">10nlg</strain>
    </source>
</reference>
<accession>A0A1H9RDG9</accession>
<comment type="caution">
    <text evidence="2">The sequence shown here is derived from an EMBL/GenBank/DDBJ whole genome shotgun (WGS) entry which is preliminary data.</text>
</comment>